<dbReference type="PANTHER" id="PTHR18866:SF33">
    <property type="entry name" value="METHYLCROTONOYL-COA CARBOXYLASE SUBUNIT ALPHA, MITOCHONDRIAL-RELATED"/>
    <property type="match status" value="1"/>
</dbReference>
<feature type="non-terminal residue" evidence="6">
    <location>
        <position position="1"/>
    </location>
</feature>
<dbReference type="PANTHER" id="PTHR18866">
    <property type="entry name" value="CARBOXYLASE:PYRUVATE/ACETYL-COA/PROPIONYL-COA CARBOXYLASE"/>
    <property type="match status" value="1"/>
</dbReference>
<evidence type="ECO:0000256" key="3">
    <source>
        <dbReference type="ARBA" id="ARBA00022840"/>
    </source>
</evidence>
<evidence type="ECO:0000259" key="5">
    <source>
        <dbReference type="PROSITE" id="PS50979"/>
    </source>
</evidence>
<dbReference type="EMBL" id="PQAP01000129">
    <property type="protein sequence ID" value="PWB70955.1"/>
    <property type="molecule type" value="Genomic_DNA"/>
</dbReference>
<organism evidence="6 7">
    <name type="scientific">candidate division GN15 bacterium</name>
    <dbReference type="NCBI Taxonomy" id="2072418"/>
    <lineage>
        <taxon>Bacteria</taxon>
        <taxon>candidate division GN15</taxon>
    </lineage>
</organism>
<dbReference type="Gene3D" id="3.30.470.20">
    <property type="entry name" value="ATP-grasp fold, B domain"/>
    <property type="match status" value="1"/>
</dbReference>
<feature type="domain" description="Biotin carboxylation" evidence="5">
    <location>
        <begin position="1"/>
        <end position="98"/>
    </location>
</feature>
<dbReference type="Pfam" id="PF02785">
    <property type="entry name" value="Biotin_carb_C"/>
    <property type="match status" value="1"/>
</dbReference>
<evidence type="ECO:0000256" key="4">
    <source>
        <dbReference type="ARBA" id="ARBA00023267"/>
    </source>
</evidence>
<dbReference type="Proteomes" id="UP000250918">
    <property type="component" value="Unassembled WGS sequence"/>
</dbReference>
<protein>
    <submittedName>
        <fullName evidence="6">Pyruvate carboxylase subunit A</fullName>
        <ecNumber evidence="6">6.4.1.1</ecNumber>
    </submittedName>
</protein>
<evidence type="ECO:0000256" key="2">
    <source>
        <dbReference type="ARBA" id="ARBA00022741"/>
    </source>
</evidence>
<gene>
    <name evidence="6" type="ORF">C3F09_08475</name>
</gene>
<evidence type="ECO:0000313" key="6">
    <source>
        <dbReference type="EMBL" id="PWB70955.1"/>
    </source>
</evidence>
<dbReference type="PROSITE" id="PS50979">
    <property type="entry name" value="BC"/>
    <property type="match status" value="1"/>
</dbReference>
<dbReference type="InterPro" id="IPR011054">
    <property type="entry name" value="Rudment_hybrid_motif"/>
</dbReference>
<reference evidence="6 7" key="1">
    <citation type="journal article" date="2018" name="ISME J.">
        <title>A methanotrophic archaeon couples anaerobic oxidation of methane to Fe(III) reduction.</title>
        <authorList>
            <person name="Cai C."/>
            <person name="Leu A.O."/>
            <person name="Xie G.J."/>
            <person name="Guo J."/>
            <person name="Feng Y."/>
            <person name="Zhao J.X."/>
            <person name="Tyson G.W."/>
            <person name="Yuan Z."/>
            <person name="Hu S."/>
        </authorList>
    </citation>
    <scope>NUCLEOTIDE SEQUENCE [LARGE SCALE GENOMIC DNA]</scope>
    <source>
        <strain evidence="6">FeB_12</strain>
    </source>
</reference>
<dbReference type="InterPro" id="IPR050856">
    <property type="entry name" value="Biotin_carboxylase_complex"/>
</dbReference>
<evidence type="ECO:0000313" key="7">
    <source>
        <dbReference type="Proteomes" id="UP000250918"/>
    </source>
</evidence>
<dbReference type="AlphaFoldDB" id="A0A855X5M6"/>
<dbReference type="GO" id="GO:0004736">
    <property type="term" value="F:pyruvate carboxylase activity"/>
    <property type="evidence" value="ECO:0007669"/>
    <property type="project" value="UniProtKB-EC"/>
</dbReference>
<dbReference type="EC" id="6.4.1.1" evidence="6"/>
<keyword evidence="2" id="KW-0547">Nucleotide-binding</keyword>
<dbReference type="SMART" id="SM00878">
    <property type="entry name" value="Biotin_carb_C"/>
    <property type="match status" value="1"/>
</dbReference>
<evidence type="ECO:0000256" key="1">
    <source>
        <dbReference type="ARBA" id="ARBA00022598"/>
    </source>
</evidence>
<dbReference type="GO" id="GO:0005524">
    <property type="term" value="F:ATP binding"/>
    <property type="evidence" value="ECO:0007669"/>
    <property type="project" value="UniProtKB-KW"/>
</dbReference>
<keyword evidence="3" id="KW-0067">ATP-binding</keyword>
<dbReference type="InterPro" id="IPR005482">
    <property type="entry name" value="Biotin_COase_C"/>
</dbReference>
<dbReference type="SUPFAM" id="SSF51246">
    <property type="entry name" value="Rudiment single hybrid motif"/>
    <property type="match status" value="1"/>
</dbReference>
<dbReference type="InterPro" id="IPR011764">
    <property type="entry name" value="Biotin_carboxylation_dom"/>
</dbReference>
<accession>A0A855X5M6</accession>
<proteinExistence type="predicted"/>
<name>A0A855X5M6_9BACT</name>
<keyword evidence="1 6" id="KW-0436">Ligase</keyword>
<sequence>LPSTGRVLFYSEPAGPGIRVDSGIREGSEITIDYDPIMAKLIVHAPDRDLAIAKMITALHNYKILGVKTSKRFMVDVLTHPEFIAGRTFTSFIERHMSTRQTDIARFRNLAVAAASAESTVMTRSNGTGVGRAEAPTPWLTIGSWEIGDSIHA</sequence>
<keyword evidence="4" id="KW-0092">Biotin</keyword>
<keyword evidence="6" id="KW-0670">Pyruvate</keyword>
<comment type="caution">
    <text evidence="6">The sequence shown here is derived from an EMBL/GenBank/DDBJ whole genome shotgun (WGS) entry which is preliminary data.</text>
</comment>